<dbReference type="AlphaFoldDB" id="A0A0F9AX97"/>
<evidence type="ECO:0000313" key="2">
    <source>
        <dbReference type="EMBL" id="KKL14209.1"/>
    </source>
</evidence>
<feature type="coiled-coil region" evidence="1">
    <location>
        <begin position="104"/>
        <end position="149"/>
    </location>
</feature>
<evidence type="ECO:0000256" key="1">
    <source>
        <dbReference type="SAM" id="Coils"/>
    </source>
</evidence>
<reference evidence="2" key="1">
    <citation type="journal article" date="2015" name="Nature">
        <title>Complex archaea that bridge the gap between prokaryotes and eukaryotes.</title>
        <authorList>
            <person name="Spang A."/>
            <person name="Saw J.H."/>
            <person name="Jorgensen S.L."/>
            <person name="Zaremba-Niedzwiedzka K."/>
            <person name="Martijn J."/>
            <person name="Lind A.E."/>
            <person name="van Eijk R."/>
            <person name="Schleper C."/>
            <person name="Guy L."/>
            <person name="Ettema T.J."/>
        </authorList>
    </citation>
    <scope>NUCLEOTIDE SEQUENCE</scope>
</reference>
<proteinExistence type="predicted"/>
<name>A0A0F9AX97_9ZZZZ</name>
<accession>A0A0F9AX97</accession>
<keyword evidence="1" id="KW-0175">Coiled coil</keyword>
<dbReference type="EMBL" id="LAZR01040551">
    <property type="protein sequence ID" value="KKL14209.1"/>
    <property type="molecule type" value="Genomic_DNA"/>
</dbReference>
<comment type="caution">
    <text evidence="2">The sequence shown here is derived from an EMBL/GenBank/DDBJ whole genome shotgun (WGS) entry which is preliminary data.</text>
</comment>
<protein>
    <submittedName>
        <fullName evidence="2">Uncharacterized protein</fullName>
    </submittedName>
</protein>
<gene>
    <name evidence="2" type="ORF">LCGC14_2518010</name>
</gene>
<sequence length="197" mass="22505">MSELQQFIGEDSRKPIQRLRRCQLHKIADGFKLQYPPGATKDVMIKLFEANDIDVTQSPDVQWQAFNGLGEDGQPRQEFYPVEQQPGSMRSGVNAAAVLNERLSEKEEEERGFDKARIDALERELDQSRRTNEQLKGILEERLAALENKKPVDKDSSPATPYWAKYRKAKDMGLDVDRCMKLPEIEALIEKAEQANA</sequence>
<organism evidence="2">
    <name type="scientific">marine sediment metagenome</name>
    <dbReference type="NCBI Taxonomy" id="412755"/>
    <lineage>
        <taxon>unclassified sequences</taxon>
        <taxon>metagenomes</taxon>
        <taxon>ecological metagenomes</taxon>
    </lineage>
</organism>